<dbReference type="EMBL" id="CP053085">
    <property type="protein sequence ID" value="QJR35286.1"/>
    <property type="molecule type" value="Genomic_DNA"/>
</dbReference>
<organism evidence="1 2">
    <name type="scientific">Gemmatimonas groenlandica</name>
    <dbReference type="NCBI Taxonomy" id="2732249"/>
    <lineage>
        <taxon>Bacteria</taxon>
        <taxon>Pseudomonadati</taxon>
        <taxon>Gemmatimonadota</taxon>
        <taxon>Gemmatimonadia</taxon>
        <taxon>Gemmatimonadales</taxon>
        <taxon>Gemmatimonadaceae</taxon>
        <taxon>Gemmatimonas</taxon>
    </lineage>
</organism>
<proteinExistence type="predicted"/>
<dbReference type="KEGG" id="ggr:HKW67_07095"/>
<dbReference type="AlphaFoldDB" id="A0A6M4IPD1"/>
<name>A0A6M4IPD1_9BACT</name>
<accession>A0A6M4IPD1</accession>
<evidence type="ECO:0000313" key="1">
    <source>
        <dbReference type="EMBL" id="QJR35286.1"/>
    </source>
</evidence>
<dbReference type="Proteomes" id="UP000500938">
    <property type="component" value="Chromosome"/>
</dbReference>
<protein>
    <recommendedName>
        <fullName evidence="3">DUF4270 family protein</fullName>
    </recommendedName>
</protein>
<sequence>MLAAVTAAACTESLDGGAACPSLCPSKAESFRDTIVDAVVLDSSLAGYPALGLSPYVLIANRPDTVVTSAILRFDALPTVFSPNKGATVDSITAVDSVYLRFPLDSTGRRGSTPVTLEVYDVDTTASDSVTSVVRSLFRPDRRIGSLVFTPSAIGDSIRIPFSKTVMAAKIAAKGRLRLGVRIRGGSGQLRAVAFVGGAGAPTVVFDPSTDTTYAPQQISPSTIVPNSTADAELAYAVYMISDLASPPPGANTLLVGGFPAYRSYLRFNVPSRITDSSTIVRAEVLLTQQASTFGNTADSVGLFALVPTTTDVVTDLRRILDLAAAGSFAGVDSTLLLPSSAGVRAVNVLALARTWRTLPTNVPRAIAFKIALEGAQPAELRFYSSEAPATLRPRLRITYLPRSEFVLP</sequence>
<evidence type="ECO:0008006" key="3">
    <source>
        <dbReference type="Google" id="ProtNLM"/>
    </source>
</evidence>
<keyword evidence="2" id="KW-1185">Reference proteome</keyword>
<dbReference type="RefSeq" id="WP_171224715.1">
    <property type="nucleotide sequence ID" value="NZ_CP053085.1"/>
</dbReference>
<reference evidence="1 2" key="1">
    <citation type="submission" date="2020-05" db="EMBL/GenBank/DDBJ databases">
        <title>Complete genome sequence of Gemmatimonas greenlandica TET16.</title>
        <authorList>
            <person name="Zeng Y."/>
        </authorList>
    </citation>
    <scope>NUCLEOTIDE SEQUENCE [LARGE SCALE GENOMIC DNA]</scope>
    <source>
        <strain evidence="1 2">TET16</strain>
    </source>
</reference>
<evidence type="ECO:0000313" key="2">
    <source>
        <dbReference type="Proteomes" id="UP000500938"/>
    </source>
</evidence>
<gene>
    <name evidence="1" type="ORF">HKW67_07095</name>
</gene>